<feature type="transmembrane region" description="Helical" evidence="1">
    <location>
        <begin position="6"/>
        <end position="28"/>
    </location>
</feature>
<keyword evidence="1" id="KW-0472">Membrane</keyword>
<name>A7IU56_PBCVM</name>
<reference evidence="2 3" key="1">
    <citation type="journal article" date="2007" name="Virology">
        <title>Sequence and annotation of the 314-kb MT325 and the 321-kb FR483 viruses that infect Chlorella Pbi.</title>
        <authorList>
            <person name="Fitzgerald L.A."/>
            <person name="Graves M.V."/>
            <person name="Li X."/>
            <person name="Feldblyum T."/>
            <person name="Hartigan J."/>
            <person name="Van Etten J.L."/>
        </authorList>
    </citation>
    <scope>NUCLEOTIDE SEQUENCE [LARGE SCALE GENOMIC DNA]</scope>
    <source>
        <strain evidence="2 3">MT325</strain>
    </source>
</reference>
<organism evidence="2 3">
    <name type="scientific">Paramecium bursaria Chlorella virus MT325</name>
    <name type="common">PBCV-MT325</name>
    <dbReference type="NCBI Taxonomy" id="346932"/>
    <lineage>
        <taxon>Viruses</taxon>
        <taxon>Varidnaviria</taxon>
        <taxon>Bamfordvirae</taxon>
        <taxon>Nucleocytoviricota</taxon>
        <taxon>Megaviricetes</taxon>
        <taxon>Algavirales</taxon>
        <taxon>Phycodnaviridae</taxon>
        <taxon>Chlorovirus</taxon>
        <taxon>Chlorovirus conductrix</taxon>
        <taxon>Paramecium bursaria Chlorella virus A1</taxon>
    </lineage>
</organism>
<dbReference type="Proteomes" id="UP000246715">
    <property type="component" value="Segment"/>
</dbReference>
<protein>
    <submittedName>
        <fullName evidence="2">Uncharacterized protein M326R</fullName>
    </submittedName>
</protein>
<evidence type="ECO:0000256" key="1">
    <source>
        <dbReference type="SAM" id="Phobius"/>
    </source>
</evidence>
<proteinExistence type="predicted"/>
<dbReference type="EMBL" id="DQ491001">
    <property type="protein sequence ID" value="ABT13880.1"/>
    <property type="molecule type" value="Genomic_DNA"/>
</dbReference>
<evidence type="ECO:0000313" key="3">
    <source>
        <dbReference type="Proteomes" id="UP000246715"/>
    </source>
</evidence>
<evidence type="ECO:0000313" key="2">
    <source>
        <dbReference type="EMBL" id="ABT13880.1"/>
    </source>
</evidence>
<gene>
    <name evidence="2" type="primary">M326R</name>
    <name evidence="2" type="ORF">MT325_M326R</name>
</gene>
<accession>A7IU56</accession>
<keyword evidence="1" id="KW-0812">Transmembrane</keyword>
<sequence length="117" mass="12850">MVSRWVIITLSAIIIVSALVIGITYFLLKKSDEEERAADEVYLRSKASMLKAAVDNNIQNNSTHVNAQSSKILENANSSNKTVQRSTSKLSGLIARQKAAIAELKKKYLAESGKLNK</sequence>
<organismHost>
    <name type="scientific">Paramecium bursaria</name>
    <dbReference type="NCBI Taxonomy" id="74790"/>
</organismHost>
<keyword evidence="1" id="KW-1133">Transmembrane helix</keyword>